<gene>
    <name evidence="1" type="ORF">SDC9_121027</name>
</gene>
<sequence length="224" mass="25667">MEQAFDTVIRIASERAEVVVEQTKKGGIIARKNISPEALGACFMTSRYDDEIHHTGILPEGCIAMAMTAKHHFYYIRYPELHADMTYFGTEYPHFPIPRLVFGFKYMPKEGKVAESRVCVVQDERLSGDTKLYTFPFSNVNSVGNICMGNNALPVYKDPARLSGLPGYILRIPNNNDRYSTASNRLHWDYRELLEQMKGKPASCYYTDVLLEDGRTLQNFMSWR</sequence>
<evidence type="ECO:0008006" key="2">
    <source>
        <dbReference type="Google" id="ProtNLM"/>
    </source>
</evidence>
<name>A0A645CAX3_9ZZZZ</name>
<reference evidence="1" key="1">
    <citation type="submission" date="2019-08" db="EMBL/GenBank/DDBJ databases">
        <authorList>
            <person name="Kucharzyk K."/>
            <person name="Murdoch R.W."/>
            <person name="Higgins S."/>
            <person name="Loffler F."/>
        </authorList>
    </citation>
    <scope>NUCLEOTIDE SEQUENCE</scope>
</reference>
<evidence type="ECO:0000313" key="1">
    <source>
        <dbReference type="EMBL" id="MPM74042.1"/>
    </source>
</evidence>
<organism evidence="1">
    <name type="scientific">bioreactor metagenome</name>
    <dbReference type="NCBI Taxonomy" id="1076179"/>
    <lineage>
        <taxon>unclassified sequences</taxon>
        <taxon>metagenomes</taxon>
        <taxon>ecological metagenomes</taxon>
    </lineage>
</organism>
<protein>
    <recommendedName>
        <fullName evidence="2">PRTRC system protein B</fullName>
    </recommendedName>
</protein>
<comment type="caution">
    <text evidence="1">The sequence shown here is derived from an EMBL/GenBank/DDBJ whole genome shotgun (WGS) entry which is preliminary data.</text>
</comment>
<dbReference type="EMBL" id="VSSQ01025716">
    <property type="protein sequence ID" value="MPM74042.1"/>
    <property type="molecule type" value="Genomic_DNA"/>
</dbReference>
<dbReference type="Pfam" id="PF14460">
    <property type="entry name" value="Prok-E2_D"/>
    <property type="match status" value="1"/>
</dbReference>
<dbReference type="AlphaFoldDB" id="A0A645CAX3"/>
<proteinExistence type="predicted"/>
<accession>A0A645CAX3</accession>
<dbReference type="InterPro" id="IPR032787">
    <property type="entry name" value="Prok-E2_D"/>
</dbReference>